<dbReference type="AlphaFoldDB" id="A0A2M9YPG8"/>
<organism evidence="2 5">
    <name type="scientific">Leptospira adleri</name>
    <dbReference type="NCBI Taxonomy" id="2023186"/>
    <lineage>
        <taxon>Bacteria</taxon>
        <taxon>Pseudomonadati</taxon>
        <taxon>Spirochaetota</taxon>
        <taxon>Spirochaetia</taxon>
        <taxon>Leptospirales</taxon>
        <taxon>Leptospiraceae</taxon>
        <taxon>Leptospira</taxon>
    </lineage>
</organism>
<evidence type="ECO:0000313" key="4">
    <source>
        <dbReference type="Proteomes" id="UP000232149"/>
    </source>
</evidence>
<dbReference type="Proteomes" id="UP000232188">
    <property type="component" value="Unassembled WGS sequence"/>
</dbReference>
<accession>A0A2M9YPG8</accession>
<dbReference type="EMBL" id="NPDV01000007">
    <property type="protein sequence ID" value="PJZ53428.1"/>
    <property type="molecule type" value="Genomic_DNA"/>
</dbReference>
<dbReference type="Proteomes" id="UP000232149">
    <property type="component" value="Unassembled WGS sequence"/>
</dbReference>
<feature type="compositionally biased region" description="Basic and acidic residues" evidence="1">
    <location>
        <begin position="27"/>
        <end position="38"/>
    </location>
</feature>
<name>A0A2M9YPG8_9LEPT</name>
<evidence type="ECO:0000256" key="1">
    <source>
        <dbReference type="SAM" id="MobiDB-lite"/>
    </source>
</evidence>
<proteinExistence type="predicted"/>
<keyword evidence="4" id="KW-1185">Reference proteome</keyword>
<protein>
    <submittedName>
        <fullName evidence="2">Uncharacterized protein</fullName>
    </submittedName>
</protein>
<sequence length="65" mass="7297">MFAKLEFCDREKSSETSTTRPSTQNRAGREDFTKGRSSDRFILRSKIYASKGSDSQGTENNNISA</sequence>
<evidence type="ECO:0000313" key="5">
    <source>
        <dbReference type="Proteomes" id="UP000232188"/>
    </source>
</evidence>
<comment type="caution">
    <text evidence="2">The sequence shown here is derived from an EMBL/GenBank/DDBJ whole genome shotgun (WGS) entry which is preliminary data.</text>
</comment>
<feature type="compositionally biased region" description="Polar residues" evidence="1">
    <location>
        <begin position="15"/>
        <end position="26"/>
    </location>
</feature>
<evidence type="ECO:0000313" key="3">
    <source>
        <dbReference type="EMBL" id="PJZ63013.1"/>
    </source>
</evidence>
<gene>
    <name evidence="3" type="ORF">CH376_04910</name>
    <name evidence="2" type="ORF">CH380_09550</name>
</gene>
<reference evidence="4 5" key="1">
    <citation type="submission" date="2017-07" db="EMBL/GenBank/DDBJ databases">
        <title>Leptospira spp. isolated from tropical soils.</title>
        <authorList>
            <person name="Thibeaux R."/>
            <person name="Iraola G."/>
            <person name="Ferres I."/>
            <person name="Bierque E."/>
            <person name="Girault D."/>
            <person name="Soupe-Gilbert M.-E."/>
            <person name="Picardeau M."/>
            <person name="Goarant C."/>
        </authorList>
    </citation>
    <scope>NUCLEOTIDE SEQUENCE [LARGE SCALE GENOMIC DNA]</scope>
    <source>
        <strain evidence="2 5">FH2-B-C1</strain>
        <strain evidence="3 4">FH2-B-D1</strain>
    </source>
</reference>
<feature type="region of interest" description="Disordered" evidence="1">
    <location>
        <begin position="1"/>
        <end position="38"/>
    </location>
</feature>
<feature type="compositionally biased region" description="Basic and acidic residues" evidence="1">
    <location>
        <begin position="1"/>
        <end position="14"/>
    </location>
</feature>
<dbReference type="EMBL" id="NPDU01000009">
    <property type="protein sequence ID" value="PJZ63013.1"/>
    <property type="molecule type" value="Genomic_DNA"/>
</dbReference>
<evidence type="ECO:0000313" key="2">
    <source>
        <dbReference type="EMBL" id="PJZ53428.1"/>
    </source>
</evidence>